<dbReference type="Pfam" id="PF20778">
    <property type="entry name" value="SLS1_C"/>
    <property type="match status" value="1"/>
</dbReference>
<feature type="compositionally biased region" description="Basic and acidic residues" evidence="1">
    <location>
        <begin position="923"/>
        <end position="935"/>
    </location>
</feature>
<dbReference type="Proteomes" id="UP000799536">
    <property type="component" value="Unassembled WGS sequence"/>
</dbReference>
<sequence length="935" mass="103823">MLAPRTSSAFVCLRCQFRLARPTARSLVSYPAPSASFSSSTYRRYTEEGNGASAEPEIRPGVIHPLGRIRKRRGHRGNPLRETTAPLAVKTLGTDSEIIVLREVGDRSDRNRTETPRVVEVPKYDGTEKDRILESLNEGSVQLSQREINQQIETIRPQSTSSQDEPNYLTLSEFKRLNELLRDGFTTVQLTRYFSATTGVHRKELRKEVLQGLIQSSDKTGTHQTEWRPGTTPLAERLLGVEPPWMPRKGKGLKTGKGSVNKDQIVDQIIRKAWKVVLLEEIEATGELEITLKRWQLRLLNTGAKPTLLDRIQQQRNAKLEVYWPHNILRITGDKSSAEYAAQDIENFLSANIDIQRFDIRPWIPLLAEGEAPIGRTEQVISQKDLQTIEKLTGTAIQEAGGDMLIIRGLSKGQVDDARRYLISLLPLKPNYSRIVRTMAAEDDIEKVYIHPFIFTNSLNYRLRSLPLGRWCLPVNKGDPAAASANTLPADEIEPASIAKSGKATAALKDDLCDILADNEKTALSASESPKELWGTKSEDRAWWERRLQMDLSAEFGQGLFPIHEGNKFVPESITAENTPSVFSGVIPGLPKFIYWMRNAQDGGTSTDFQALYYQYLPAPQNADSDRSGLVYPSLTIQVLLRPDGSISLRGVVLNIKDHFVDVLIPNGPTDIRFKRSESLWMRNHLQHKSIQALNEAISANITSGERLTAPSTLCLPVPLRVIKGAKTSDPEKDLTEEVQYLFAGIEHCQFASSAFEGYPLRYTAVQAGQLASKEGRMELRYRKPLQEAHLEQDCVSHFIEAAFDVTKIIRDAASNPGQMEKLRRKESQRRSERAAAAAAAAAADAALSRLAVDDEAVGLEETGSTLSGIEVPAAEANGSDITPNAVENNENVKVAEEDGQGYYDPILASILSENVGDDVEGEGEKQTLKEESSL</sequence>
<dbReference type="InterPro" id="IPR032741">
    <property type="entry name" value="Sls1_KH-1"/>
</dbReference>
<feature type="domain" description="SLS1 first KH" evidence="2">
    <location>
        <begin position="286"/>
        <end position="350"/>
    </location>
</feature>
<feature type="domain" description="SLS1 C-terminal" evidence="4">
    <location>
        <begin position="458"/>
        <end position="805"/>
    </location>
</feature>
<dbReference type="AlphaFoldDB" id="A0A9P4JGP5"/>
<keyword evidence="6" id="KW-1185">Reference proteome</keyword>
<evidence type="ECO:0000259" key="4">
    <source>
        <dbReference type="Pfam" id="PF20778"/>
    </source>
</evidence>
<dbReference type="GO" id="GO:0005743">
    <property type="term" value="C:mitochondrial inner membrane"/>
    <property type="evidence" value="ECO:0007669"/>
    <property type="project" value="InterPro"/>
</dbReference>
<evidence type="ECO:0008006" key="7">
    <source>
        <dbReference type="Google" id="ProtNLM"/>
    </source>
</evidence>
<dbReference type="OrthoDB" id="5392646at2759"/>
<dbReference type="PANTHER" id="PTHR37919:SF2">
    <property type="entry name" value="EXPERA DOMAIN-CONTAINING PROTEIN"/>
    <property type="match status" value="1"/>
</dbReference>
<evidence type="ECO:0000313" key="6">
    <source>
        <dbReference type="Proteomes" id="UP000799536"/>
    </source>
</evidence>
<comment type="caution">
    <text evidence="5">The sequence shown here is derived from an EMBL/GenBank/DDBJ whole genome shotgun (WGS) entry which is preliminary data.</text>
</comment>
<name>A0A9P4JGP5_9PLEO</name>
<feature type="domain" description="SLS1 N-terminal" evidence="3">
    <location>
        <begin position="142"/>
        <end position="277"/>
    </location>
</feature>
<organism evidence="5 6">
    <name type="scientific">Delitschia confertaspora ATCC 74209</name>
    <dbReference type="NCBI Taxonomy" id="1513339"/>
    <lineage>
        <taxon>Eukaryota</taxon>
        <taxon>Fungi</taxon>
        <taxon>Dikarya</taxon>
        <taxon>Ascomycota</taxon>
        <taxon>Pezizomycotina</taxon>
        <taxon>Dothideomycetes</taxon>
        <taxon>Pleosporomycetidae</taxon>
        <taxon>Pleosporales</taxon>
        <taxon>Delitschiaceae</taxon>
        <taxon>Delitschia</taxon>
    </lineage>
</organism>
<evidence type="ECO:0000256" key="1">
    <source>
        <dbReference type="SAM" id="MobiDB-lite"/>
    </source>
</evidence>
<evidence type="ECO:0000259" key="2">
    <source>
        <dbReference type="Pfam" id="PF14611"/>
    </source>
</evidence>
<dbReference type="Pfam" id="PF20776">
    <property type="entry name" value="SLS1_N"/>
    <property type="match status" value="1"/>
</dbReference>
<dbReference type="Pfam" id="PF14611">
    <property type="entry name" value="KH_SLS1_1"/>
    <property type="match status" value="1"/>
</dbReference>
<dbReference type="EMBL" id="ML994096">
    <property type="protein sequence ID" value="KAF2199113.1"/>
    <property type="molecule type" value="Genomic_DNA"/>
</dbReference>
<proteinExistence type="predicted"/>
<gene>
    <name evidence="5" type="ORF">GQ43DRAFT_482742</name>
</gene>
<dbReference type="InterPro" id="IPR048400">
    <property type="entry name" value="SLS1_N"/>
</dbReference>
<protein>
    <recommendedName>
        <fullName evidence="7">K Homology domain-containing protein</fullName>
    </recommendedName>
</protein>
<dbReference type="InterPro" id="IPR048401">
    <property type="entry name" value="SLS1_C"/>
</dbReference>
<evidence type="ECO:0000259" key="3">
    <source>
        <dbReference type="Pfam" id="PF20776"/>
    </source>
</evidence>
<dbReference type="PANTHER" id="PTHR37919">
    <property type="entry name" value="PROTEIN CBG05606"/>
    <property type="match status" value="1"/>
</dbReference>
<evidence type="ECO:0000313" key="5">
    <source>
        <dbReference type="EMBL" id="KAF2199113.1"/>
    </source>
</evidence>
<feature type="region of interest" description="Disordered" evidence="1">
    <location>
        <begin position="869"/>
        <end position="899"/>
    </location>
</feature>
<reference evidence="5" key="1">
    <citation type="journal article" date="2020" name="Stud. Mycol.">
        <title>101 Dothideomycetes genomes: a test case for predicting lifestyles and emergence of pathogens.</title>
        <authorList>
            <person name="Haridas S."/>
            <person name="Albert R."/>
            <person name="Binder M."/>
            <person name="Bloem J."/>
            <person name="Labutti K."/>
            <person name="Salamov A."/>
            <person name="Andreopoulos B."/>
            <person name="Baker S."/>
            <person name="Barry K."/>
            <person name="Bills G."/>
            <person name="Bluhm B."/>
            <person name="Cannon C."/>
            <person name="Castanera R."/>
            <person name="Culley D."/>
            <person name="Daum C."/>
            <person name="Ezra D."/>
            <person name="Gonzalez J."/>
            <person name="Henrissat B."/>
            <person name="Kuo A."/>
            <person name="Liang C."/>
            <person name="Lipzen A."/>
            <person name="Lutzoni F."/>
            <person name="Magnuson J."/>
            <person name="Mondo S."/>
            <person name="Nolan M."/>
            <person name="Ohm R."/>
            <person name="Pangilinan J."/>
            <person name="Park H.-J."/>
            <person name="Ramirez L."/>
            <person name="Alfaro M."/>
            <person name="Sun H."/>
            <person name="Tritt A."/>
            <person name="Yoshinaga Y."/>
            <person name="Zwiers L.-H."/>
            <person name="Turgeon B."/>
            <person name="Goodwin S."/>
            <person name="Spatafora J."/>
            <person name="Crous P."/>
            <person name="Grigoriev I."/>
        </authorList>
    </citation>
    <scope>NUCLEOTIDE SEQUENCE</scope>
    <source>
        <strain evidence="5">ATCC 74209</strain>
    </source>
</reference>
<feature type="region of interest" description="Disordered" evidence="1">
    <location>
        <begin position="914"/>
        <end position="935"/>
    </location>
</feature>
<accession>A0A9P4JGP5</accession>